<gene>
    <name evidence="4" type="ORF">F7D09_2018</name>
</gene>
<dbReference type="PANTHER" id="PTHR43479">
    <property type="entry name" value="ACREF/ENVCD OPERON REPRESSOR-RELATED"/>
    <property type="match status" value="1"/>
</dbReference>
<evidence type="ECO:0000313" key="5">
    <source>
        <dbReference type="Proteomes" id="UP000441772"/>
    </source>
</evidence>
<evidence type="ECO:0000256" key="1">
    <source>
        <dbReference type="ARBA" id="ARBA00023125"/>
    </source>
</evidence>
<protein>
    <submittedName>
        <fullName evidence="4">TetR family transcriptional regulator</fullName>
    </submittedName>
</protein>
<dbReference type="EMBL" id="WBVT01000052">
    <property type="protein sequence ID" value="KAB7789035.1"/>
    <property type="molecule type" value="Genomic_DNA"/>
</dbReference>
<proteinExistence type="predicted"/>
<accession>A0A6I1GBT8</accession>
<sequence length="221" mass="24678">MADRQGIHDNRDLRVIRTYESLFGAFERLMGVRRLEDITISELCDEAMVRRATFYAHFSDKQDFVAAMVRWIQHSAMASFRSEWKKRRASGVTPDRAMLAEMYVRCGVAQLERHRVMLLGMKRSGMVPYLLGFATSTDGCATQLPGQADSGSLVDILAQLGGEGPRDDANAGTSGGGVVPELREQFVAGALAQSVMWWLEDGHGIDRESFITQMSRLMLRV</sequence>
<dbReference type="Gene3D" id="1.10.357.10">
    <property type="entry name" value="Tetracycline Repressor, domain 2"/>
    <property type="match status" value="1"/>
</dbReference>
<name>A0A6I1GBT8_9BIFI</name>
<dbReference type="InterPro" id="IPR050624">
    <property type="entry name" value="HTH-type_Tx_Regulator"/>
</dbReference>
<dbReference type="Pfam" id="PF00440">
    <property type="entry name" value="TetR_N"/>
    <property type="match status" value="1"/>
</dbReference>
<dbReference type="SUPFAM" id="SSF46689">
    <property type="entry name" value="Homeodomain-like"/>
    <property type="match status" value="1"/>
</dbReference>
<dbReference type="AlphaFoldDB" id="A0A6I1GBT8"/>
<dbReference type="InterPro" id="IPR001647">
    <property type="entry name" value="HTH_TetR"/>
</dbReference>
<dbReference type="PROSITE" id="PS50977">
    <property type="entry name" value="HTH_TETR_2"/>
    <property type="match status" value="1"/>
</dbReference>
<dbReference type="PANTHER" id="PTHR43479:SF16">
    <property type="entry name" value="HTH TETR-TYPE DOMAIN-CONTAINING PROTEIN"/>
    <property type="match status" value="1"/>
</dbReference>
<reference evidence="4 5" key="1">
    <citation type="submission" date="2019-09" db="EMBL/GenBank/DDBJ databases">
        <title>Characterization of the phylogenetic diversity of two novel species belonging to the genus Bifidobacterium: Bifidobacterium cebidarum sp. nov. and Bifidobacterium leontopitheci sp. nov.</title>
        <authorList>
            <person name="Lugli G.A."/>
            <person name="Duranti S."/>
            <person name="Milani C."/>
            <person name="Turroni F."/>
            <person name="Ventura M."/>
        </authorList>
    </citation>
    <scope>NUCLEOTIDE SEQUENCE [LARGE SCALE GENOMIC DNA]</scope>
    <source>
        <strain evidence="4 5">LMG 31471</strain>
    </source>
</reference>
<feature type="DNA-binding region" description="H-T-H motif" evidence="2">
    <location>
        <begin position="39"/>
        <end position="58"/>
    </location>
</feature>
<organism evidence="4 5">
    <name type="scientific">Bifidobacterium leontopitheci</name>
    <dbReference type="NCBI Taxonomy" id="2650774"/>
    <lineage>
        <taxon>Bacteria</taxon>
        <taxon>Bacillati</taxon>
        <taxon>Actinomycetota</taxon>
        <taxon>Actinomycetes</taxon>
        <taxon>Bifidobacteriales</taxon>
        <taxon>Bifidobacteriaceae</taxon>
        <taxon>Bifidobacterium</taxon>
    </lineage>
</organism>
<feature type="domain" description="HTH tetR-type" evidence="3">
    <location>
        <begin position="16"/>
        <end position="76"/>
    </location>
</feature>
<evidence type="ECO:0000256" key="2">
    <source>
        <dbReference type="PROSITE-ProRule" id="PRU00335"/>
    </source>
</evidence>
<keyword evidence="1 2" id="KW-0238">DNA-binding</keyword>
<dbReference type="RefSeq" id="WP_193312452.1">
    <property type="nucleotide sequence ID" value="NZ_JBHSKZ010000054.1"/>
</dbReference>
<dbReference type="GO" id="GO:0003677">
    <property type="term" value="F:DNA binding"/>
    <property type="evidence" value="ECO:0007669"/>
    <property type="project" value="UniProtKB-UniRule"/>
</dbReference>
<keyword evidence="5" id="KW-1185">Reference proteome</keyword>
<comment type="caution">
    <text evidence="4">The sequence shown here is derived from an EMBL/GenBank/DDBJ whole genome shotgun (WGS) entry which is preliminary data.</text>
</comment>
<dbReference type="InterPro" id="IPR009057">
    <property type="entry name" value="Homeodomain-like_sf"/>
</dbReference>
<evidence type="ECO:0000259" key="3">
    <source>
        <dbReference type="PROSITE" id="PS50977"/>
    </source>
</evidence>
<dbReference type="Proteomes" id="UP000441772">
    <property type="component" value="Unassembled WGS sequence"/>
</dbReference>
<evidence type="ECO:0000313" key="4">
    <source>
        <dbReference type="EMBL" id="KAB7789035.1"/>
    </source>
</evidence>